<dbReference type="Gene3D" id="1.10.439.10">
    <property type="entry name" value="Penicillin Amidohydrolase, domain 1"/>
    <property type="match status" value="1"/>
</dbReference>
<dbReference type="InterPro" id="IPR043146">
    <property type="entry name" value="Penicillin_amidase_N_B-knob"/>
</dbReference>
<keyword evidence="2" id="KW-0378">Hydrolase</keyword>
<keyword evidence="3" id="KW-0865">Zymogen</keyword>
<organism evidence="6 7">
    <name type="scientific">Gluconacetobacter liquefaciens</name>
    <name type="common">Acetobacter liquefaciens</name>
    <dbReference type="NCBI Taxonomy" id="89584"/>
    <lineage>
        <taxon>Bacteria</taxon>
        <taxon>Pseudomonadati</taxon>
        <taxon>Pseudomonadota</taxon>
        <taxon>Alphaproteobacteria</taxon>
        <taxon>Acetobacterales</taxon>
        <taxon>Acetobacteraceae</taxon>
        <taxon>Gluconacetobacter</taxon>
    </lineage>
</organism>
<keyword evidence="7" id="KW-1185">Reference proteome</keyword>
<feature type="region of interest" description="Disordered" evidence="4">
    <location>
        <begin position="691"/>
        <end position="723"/>
    </location>
</feature>
<dbReference type="Pfam" id="PF01804">
    <property type="entry name" value="Penicil_amidase"/>
    <property type="match status" value="1"/>
</dbReference>
<evidence type="ECO:0000256" key="4">
    <source>
        <dbReference type="SAM" id="MobiDB-lite"/>
    </source>
</evidence>
<dbReference type="PANTHER" id="PTHR34218:SF4">
    <property type="entry name" value="ACYL-HOMOSERINE LACTONE ACYLASE QUIP"/>
    <property type="match status" value="1"/>
</dbReference>
<dbReference type="Proteomes" id="UP000254958">
    <property type="component" value="Unassembled WGS sequence"/>
</dbReference>
<feature type="compositionally biased region" description="Basic residues" evidence="4">
    <location>
        <begin position="691"/>
        <end position="707"/>
    </location>
</feature>
<protein>
    <submittedName>
        <fullName evidence="6">Acyl-homoserine lactone acylase PvdQ</fullName>
    </submittedName>
</protein>
<dbReference type="InterPro" id="IPR023343">
    <property type="entry name" value="Penicillin_amidase_dom1"/>
</dbReference>
<dbReference type="Pfam" id="PF00144">
    <property type="entry name" value="Beta-lactamase"/>
    <property type="match status" value="1"/>
</dbReference>
<dbReference type="CDD" id="cd03747">
    <property type="entry name" value="Ntn_PGA_like"/>
    <property type="match status" value="1"/>
</dbReference>
<dbReference type="InterPro" id="IPR043147">
    <property type="entry name" value="Penicillin_amidase_A-knob"/>
</dbReference>
<evidence type="ECO:0000256" key="3">
    <source>
        <dbReference type="ARBA" id="ARBA00023145"/>
    </source>
</evidence>
<dbReference type="SUPFAM" id="SSF56601">
    <property type="entry name" value="beta-lactamase/transpeptidase-like"/>
    <property type="match status" value="1"/>
</dbReference>
<dbReference type="PANTHER" id="PTHR34218">
    <property type="entry name" value="PEPTIDASE S45 PENICILLIN AMIDASE"/>
    <property type="match status" value="1"/>
</dbReference>
<dbReference type="InterPro" id="IPR001466">
    <property type="entry name" value="Beta-lactam-related"/>
</dbReference>
<sequence length="1219" mass="132936">MQTTRRAVLLGSVAATLSMPMRAPRSAPSLHRLSGLDQPVEILEDRWGIAHVRAHTIPDAFFTDGYLVARDRLWELDFGHRRSLGRLAELFGAAFVPSDTANRLVLFRGNAEQELAAVPPLVQECARAYVAGINARIAETTADPALLPPEFALFACTPLAWDVLDLIRIRAEVTGNTRAEIRRARLAARGALAYDTIMTPLEPAHALRVPDGLNVDAITEADLGLFGVLQAPLPLQGLHAAVSDETRRRNEGSNAWIIAPSRTATGRPILANDPHLDFGVPGPRHVVHLTAPGLDVIGGGSAGMPGIMQGHNEKIAFGRTNFHIDQEDLFILDTDPRDPLRYAHQGGWKRMEQVETTIAVRGEPDRMVSLFYSVQGPVVARDTAHHRATAVSATWLAPGANGLLANIGINLAHDWPSFREALRVHTSPTNFTYADTSGNIGWQAAGGLPHRADGHDGLMPAPGNGRYDWQGLQPLEALPSSFNPARGWFGTSNEMNLPPDYPAEERRVSFEWRDRFRHERVAQMLDATPRATLVDSVALQHDTLSVLALQMVRLLPAIPPSLATEAALLRAWNGRVEADSPAAALYEVWWTRLERALHALIIPPSLHDLLPGPVGATVQLSLFQSPDSRFGPNPAQARDRMLADCFSAAVNELRERLGPLPAAWRWGALHTVTLRHPLASVPAIAAAFPPHRRHRGGKRRRPLHRHGPLVQPAGRRRPRLCGNGRRELSDGLRCRGLGPIAVPQFPRPVGRPAFTPLRRFPARLAAGRDAKAPLQHTRRQHRRRAAPDPPARSPAMRTSRACGLALAALAVLPSAAQARTTTDQALGRVLAEGEARPLAAIAAIRLRHGQVAYSYYGGFARRTRTGTTPVDPDTLFRIASISKIVTTIGLMELVEQGRINLDHDASDYLGFPLRNPDFPDVPITVRMLLDHTSSIRDADGYTLPPGHPIAEFFDPSRKPGDPAYHFAHADGHPPGSWFDYCNLCYGLIGTMMERASGERFDRFQQAHVLAPLGIDGGYNPAALAHPERLATLYHHLPSGWAAETDTQPVKSRSTATLAAYTPGTNGTLFSPQGGLRISMRGLTRLARFMLGHGTLDGTRLLSPHSIDLMLTPTWQYDGHNGACPYPIASYGLSMIRLTGQRDSSGRETRPYKGYSGDLAGHLGDAYGLKSGFWYDPATGDGFLFAADGFPDDGQERPGAYSSFTHVEEELFTALADAGQ</sequence>
<name>A0A370GAY7_GLULI</name>
<accession>A0A370GAY7</accession>
<dbReference type="InterPro" id="IPR029055">
    <property type="entry name" value="Ntn_hydrolases_N"/>
</dbReference>
<comment type="caution">
    <text evidence="6">The sequence shown here is derived from an EMBL/GenBank/DDBJ whole genome shotgun (WGS) entry which is preliminary data.</text>
</comment>
<evidence type="ECO:0000313" key="6">
    <source>
        <dbReference type="EMBL" id="RDI40370.1"/>
    </source>
</evidence>
<feature type="domain" description="Beta-lactamase-related" evidence="5">
    <location>
        <begin position="840"/>
        <end position="1193"/>
    </location>
</feature>
<dbReference type="InterPro" id="IPR012338">
    <property type="entry name" value="Beta-lactam/transpept-like"/>
</dbReference>
<comment type="similarity">
    <text evidence="1">Belongs to the peptidase S45 family.</text>
</comment>
<dbReference type="EMBL" id="QQAW01000001">
    <property type="protein sequence ID" value="RDI40370.1"/>
    <property type="molecule type" value="Genomic_DNA"/>
</dbReference>
<feature type="region of interest" description="Disordered" evidence="4">
    <location>
        <begin position="767"/>
        <end position="796"/>
    </location>
</feature>
<dbReference type="GO" id="GO:0017000">
    <property type="term" value="P:antibiotic biosynthetic process"/>
    <property type="evidence" value="ECO:0007669"/>
    <property type="project" value="InterPro"/>
</dbReference>
<dbReference type="Gene3D" id="3.60.20.10">
    <property type="entry name" value="Glutamine Phosphoribosylpyrophosphate, subunit 1, domain 1"/>
    <property type="match status" value="1"/>
</dbReference>
<evidence type="ECO:0000256" key="2">
    <source>
        <dbReference type="ARBA" id="ARBA00022801"/>
    </source>
</evidence>
<proteinExistence type="inferred from homology"/>
<evidence type="ECO:0000313" key="7">
    <source>
        <dbReference type="Proteomes" id="UP000254958"/>
    </source>
</evidence>
<dbReference type="GO" id="GO:0016811">
    <property type="term" value="F:hydrolase activity, acting on carbon-nitrogen (but not peptide) bonds, in linear amides"/>
    <property type="evidence" value="ECO:0007669"/>
    <property type="project" value="InterPro"/>
</dbReference>
<gene>
    <name evidence="6" type="ORF">C7453_101163</name>
</gene>
<dbReference type="SUPFAM" id="SSF56235">
    <property type="entry name" value="N-terminal nucleophile aminohydrolases (Ntn hydrolases)"/>
    <property type="match status" value="1"/>
</dbReference>
<dbReference type="Gene3D" id="2.30.120.10">
    <property type="match status" value="1"/>
</dbReference>
<evidence type="ECO:0000256" key="1">
    <source>
        <dbReference type="ARBA" id="ARBA00006586"/>
    </source>
</evidence>
<evidence type="ECO:0000259" key="5">
    <source>
        <dbReference type="Pfam" id="PF00144"/>
    </source>
</evidence>
<dbReference type="Gene3D" id="3.40.710.10">
    <property type="entry name" value="DD-peptidase/beta-lactamase superfamily"/>
    <property type="match status" value="1"/>
</dbReference>
<reference evidence="6 7" key="1">
    <citation type="submission" date="2018-07" db="EMBL/GenBank/DDBJ databases">
        <title>Genomic Encyclopedia of Type Strains, Phase IV (KMG-IV): sequencing the most valuable type-strain genomes for metagenomic binning, comparative biology and taxonomic classification.</title>
        <authorList>
            <person name="Goeker M."/>
        </authorList>
    </citation>
    <scope>NUCLEOTIDE SEQUENCE [LARGE SCALE GENOMIC DNA]</scope>
    <source>
        <strain evidence="6 7">DSM 5603</strain>
    </source>
</reference>
<dbReference type="InterPro" id="IPR002692">
    <property type="entry name" value="S45"/>
</dbReference>
<dbReference type="Gene3D" id="1.10.1400.10">
    <property type="match status" value="1"/>
</dbReference>
<dbReference type="AlphaFoldDB" id="A0A370GAY7"/>